<proteinExistence type="predicted"/>
<sequence>MARTPGQRKPGYRPKVAGSRRPADQVTDETATDQVTDGTATDVSATSAEEKPADKSAAEEYAREEPVVDEPVTDESEAAEPETAESDTAELESAEPEATPTEAAPISLTKKDADAKDPEAGAPDDPAGEPERPTGKTRPVSRVSTIKPQPDAARRAQANAQRGNGFGRRGAGRDRSAEKELAAARRAERGWFSGRAIAIIAGVAALFAIVAVVLALHPGANVGDNKAFIDQAATTDLTSQAQSKFCQVQGARSKDFDNWAASARTALTGDALKQFNQGLPTIKEQFGQQDVTNDCKVDAVGVTRLSGDSDGSTADVILNFVASGTANGAPTQSVIGRYQLGLVKQGDQWLIRSYTDI</sequence>
<feature type="compositionally biased region" description="Acidic residues" evidence="1">
    <location>
        <begin position="67"/>
        <end position="95"/>
    </location>
</feature>
<feature type="compositionally biased region" description="Low complexity" evidence="1">
    <location>
        <begin position="96"/>
        <end position="105"/>
    </location>
</feature>
<keyword evidence="2" id="KW-1133">Transmembrane helix</keyword>
<protein>
    <recommendedName>
        <fullName evidence="5">Mce-associated membrane protein</fullName>
    </recommendedName>
</protein>
<comment type="caution">
    <text evidence="3">The sequence shown here is derived from an EMBL/GenBank/DDBJ whole genome shotgun (WGS) entry which is preliminary data.</text>
</comment>
<evidence type="ECO:0000256" key="1">
    <source>
        <dbReference type="SAM" id="MobiDB-lite"/>
    </source>
</evidence>
<name>A0A846WQ11_9ACTN</name>
<feature type="region of interest" description="Disordered" evidence="1">
    <location>
        <begin position="1"/>
        <end position="176"/>
    </location>
</feature>
<dbReference type="EMBL" id="JAAXPC010000009">
    <property type="protein sequence ID" value="NKY03317.1"/>
    <property type="molecule type" value="Genomic_DNA"/>
</dbReference>
<evidence type="ECO:0000313" key="4">
    <source>
        <dbReference type="Proteomes" id="UP000563898"/>
    </source>
</evidence>
<feature type="compositionally biased region" description="Basic and acidic residues" evidence="1">
    <location>
        <begin position="109"/>
        <end position="119"/>
    </location>
</feature>
<reference evidence="3 4" key="1">
    <citation type="submission" date="2020-04" db="EMBL/GenBank/DDBJ databases">
        <title>MicrobeNet Type strains.</title>
        <authorList>
            <person name="Nicholson A.C."/>
        </authorList>
    </citation>
    <scope>NUCLEOTIDE SEQUENCE [LARGE SCALE GENOMIC DNA]</scope>
    <source>
        <strain evidence="3 4">ATCC BAA-14</strain>
    </source>
</reference>
<evidence type="ECO:0000256" key="2">
    <source>
        <dbReference type="SAM" id="Phobius"/>
    </source>
</evidence>
<evidence type="ECO:0000313" key="3">
    <source>
        <dbReference type="EMBL" id="NKY03317.1"/>
    </source>
</evidence>
<feature type="compositionally biased region" description="Polar residues" evidence="1">
    <location>
        <begin position="32"/>
        <end position="47"/>
    </location>
</feature>
<gene>
    <name evidence="3" type="ORF">HGA05_17240</name>
</gene>
<evidence type="ECO:0008006" key="5">
    <source>
        <dbReference type="Google" id="ProtNLM"/>
    </source>
</evidence>
<feature type="transmembrane region" description="Helical" evidence="2">
    <location>
        <begin position="196"/>
        <end position="216"/>
    </location>
</feature>
<accession>A0A846WQ11</accession>
<dbReference type="RefSeq" id="WP_006368391.1">
    <property type="nucleotide sequence ID" value="NZ_JAAXPC010000009.1"/>
</dbReference>
<keyword evidence="2" id="KW-0472">Membrane</keyword>
<feature type="compositionally biased region" description="Basic and acidic residues" evidence="1">
    <location>
        <begin position="48"/>
        <end position="66"/>
    </location>
</feature>
<keyword evidence="2" id="KW-0812">Transmembrane</keyword>
<organism evidence="3 4">
    <name type="scientific">Gordonia polyisoprenivorans</name>
    <dbReference type="NCBI Taxonomy" id="84595"/>
    <lineage>
        <taxon>Bacteria</taxon>
        <taxon>Bacillati</taxon>
        <taxon>Actinomycetota</taxon>
        <taxon>Actinomycetes</taxon>
        <taxon>Mycobacteriales</taxon>
        <taxon>Gordoniaceae</taxon>
        <taxon>Gordonia</taxon>
    </lineage>
</organism>
<dbReference type="AlphaFoldDB" id="A0A846WQ11"/>
<dbReference type="Proteomes" id="UP000563898">
    <property type="component" value="Unassembled WGS sequence"/>
</dbReference>